<keyword evidence="5" id="KW-1185">Reference proteome</keyword>
<sequence>MRANYILIGAGMVLCSVPILTWSVEDRFEEFQQERQQAFEDHRDEFRESFQEFQDTFHEEFEAYQEELRSQWEDPQVSDRHRWVEYSEDQSSRSVVDYEENEITVDVPEDEGAEGLMLKFDDLLNRTMDEAYEGDEVTQRTQEKVDLGDGAPTSAGNERVLNEISPEDAERMIEKAEVEEREEPKGDDSRGVISMSVPMPEKRPSDKAEEYRAQIEREAQEYGVDEALMMAIMHSESSFNPMARSHIPAYGLMQIVPETAGKDIAQQVYGEPRLLSPDYLYNAENNIQAGAAYLDILESSHLSSIEDPESRMYAVIAAYNTGAGNVARTFVDGTNVAEAAEVINSMEPEEVYERMLEDLPYEETRNYLVNVASRTEAYREF</sequence>
<evidence type="ECO:0000256" key="2">
    <source>
        <dbReference type="SAM" id="MobiDB-lite"/>
    </source>
</evidence>
<dbReference type="PROSITE" id="PS00922">
    <property type="entry name" value="TRANSGLYCOSYLASE"/>
    <property type="match status" value="1"/>
</dbReference>
<name>A0A0X8X6K1_HALHR</name>
<dbReference type="KEGG" id="hhk:HH1059_24540"/>
<feature type="compositionally biased region" description="Basic and acidic residues" evidence="2">
    <location>
        <begin position="200"/>
        <end position="209"/>
    </location>
</feature>
<dbReference type="PANTHER" id="PTHR37423:SF2">
    <property type="entry name" value="MEMBRANE-BOUND LYTIC MUREIN TRANSGLYCOSYLASE C"/>
    <property type="match status" value="1"/>
</dbReference>
<dbReference type="InterPro" id="IPR023346">
    <property type="entry name" value="Lysozyme-like_dom_sf"/>
</dbReference>
<dbReference type="GO" id="GO:0016020">
    <property type="term" value="C:membrane"/>
    <property type="evidence" value="ECO:0007669"/>
    <property type="project" value="InterPro"/>
</dbReference>
<dbReference type="InterPro" id="IPR000189">
    <property type="entry name" value="Transglyc_AS"/>
</dbReference>
<gene>
    <name evidence="4" type="primary">mltC_1</name>
    <name evidence="4" type="ORF">HH1059_24540</name>
</gene>
<dbReference type="Pfam" id="PF01464">
    <property type="entry name" value="SLT"/>
    <property type="match status" value="1"/>
</dbReference>
<feature type="region of interest" description="Disordered" evidence="2">
    <location>
        <begin position="132"/>
        <end position="158"/>
    </location>
</feature>
<dbReference type="PANTHER" id="PTHR37423">
    <property type="entry name" value="SOLUBLE LYTIC MUREIN TRANSGLYCOSYLASE-RELATED"/>
    <property type="match status" value="1"/>
</dbReference>
<accession>A0A0X8X6K1</accession>
<evidence type="ECO:0000259" key="3">
    <source>
        <dbReference type="Pfam" id="PF01464"/>
    </source>
</evidence>
<organism evidence="4 5">
    <name type="scientific">Halorhodospira halochloris</name>
    <name type="common">Ectothiorhodospira halochloris</name>
    <dbReference type="NCBI Taxonomy" id="1052"/>
    <lineage>
        <taxon>Bacteria</taxon>
        <taxon>Pseudomonadati</taxon>
        <taxon>Pseudomonadota</taxon>
        <taxon>Gammaproteobacteria</taxon>
        <taxon>Chromatiales</taxon>
        <taxon>Ectothiorhodospiraceae</taxon>
        <taxon>Halorhodospira</taxon>
    </lineage>
</organism>
<dbReference type="CDD" id="cd16893">
    <property type="entry name" value="LT_MltC_MltE"/>
    <property type="match status" value="1"/>
</dbReference>
<protein>
    <submittedName>
        <fullName evidence="4">Membrane-bound lytic murein transglycosylase C</fullName>
    </submittedName>
</protein>
<dbReference type="SUPFAM" id="SSF53955">
    <property type="entry name" value="Lysozyme-like"/>
    <property type="match status" value="1"/>
</dbReference>
<dbReference type="AlphaFoldDB" id="A0A0X8X6K1"/>
<evidence type="ECO:0000256" key="1">
    <source>
        <dbReference type="ARBA" id="ARBA00007734"/>
    </source>
</evidence>
<dbReference type="Proteomes" id="UP000218890">
    <property type="component" value="Chromosome"/>
</dbReference>
<proteinExistence type="inferred from homology"/>
<dbReference type="EMBL" id="AP017372">
    <property type="protein sequence ID" value="BAU56525.1"/>
    <property type="molecule type" value="Genomic_DNA"/>
</dbReference>
<feature type="compositionally biased region" description="Basic and acidic residues" evidence="2">
    <location>
        <begin position="176"/>
        <end position="190"/>
    </location>
</feature>
<feature type="region of interest" description="Disordered" evidence="2">
    <location>
        <begin position="176"/>
        <end position="209"/>
    </location>
</feature>
<feature type="domain" description="Transglycosylase SLT" evidence="3">
    <location>
        <begin position="215"/>
        <end position="330"/>
    </location>
</feature>
<dbReference type="OrthoDB" id="9815002at2"/>
<comment type="similarity">
    <text evidence="1">Belongs to the transglycosylase Slt family.</text>
</comment>
<dbReference type="Gene3D" id="1.10.530.10">
    <property type="match status" value="1"/>
</dbReference>
<feature type="compositionally biased region" description="Basic and acidic residues" evidence="2">
    <location>
        <begin position="137"/>
        <end position="147"/>
    </location>
</feature>
<dbReference type="InterPro" id="IPR008258">
    <property type="entry name" value="Transglycosylase_SLT_dom_1"/>
</dbReference>
<dbReference type="RefSeq" id="WP_096406501.1">
    <property type="nucleotide sequence ID" value="NZ_AP017372.2"/>
</dbReference>
<reference evidence="4" key="1">
    <citation type="submission" date="2016-02" db="EMBL/GenBank/DDBJ databases">
        <title>Halorhodospira halochloris DSM-1059 complete genome, version 2.</title>
        <authorList>
            <person name="Tsukatani Y."/>
        </authorList>
    </citation>
    <scope>NUCLEOTIDE SEQUENCE</scope>
    <source>
        <strain evidence="4">DSM 1059</strain>
    </source>
</reference>
<dbReference type="GO" id="GO:0000270">
    <property type="term" value="P:peptidoglycan metabolic process"/>
    <property type="evidence" value="ECO:0007669"/>
    <property type="project" value="InterPro"/>
</dbReference>
<dbReference type="GO" id="GO:0008933">
    <property type="term" value="F:peptidoglycan lytic transglycosylase activity"/>
    <property type="evidence" value="ECO:0007669"/>
    <property type="project" value="InterPro"/>
</dbReference>
<evidence type="ECO:0000313" key="4">
    <source>
        <dbReference type="EMBL" id="BAU56525.1"/>
    </source>
</evidence>
<evidence type="ECO:0000313" key="5">
    <source>
        <dbReference type="Proteomes" id="UP000218890"/>
    </source>
</evidence>